<dbReference type="SUPFAM" id="SSF52374">
    <property type="entry name" value="Nucleotidylyl transferase"/>
    <property type="match status" value="1"/>
</dbReference>
<evidence type="ECO:0000256" key="7">
    <source>
        <dbReference type="ARBA" id="ARBA00023146"/>
    </source>
</evidence>
<dbReference type="InterPro" id="IPR014729">
    <property type="entry name" value="Rossmann-like_a/b/a_fold"/>
</dbReference>
<dbReference type="EC" id="6.1.1.2" evidence="2 8"/>
<evidence type="ECO:0000256" key="3">
    <source>
        <dbReference type="ARBA" id="ARBA00022598"/>
    </source>
</evidence>
<evidence type="ECO:0000256" key="2">
    <source>
        <dbReference type="ARBA" id="ARBA00013161"/>
    </source>
</evidence>
<evidence type="ECO:0000256" key="9">
    <source>
        <dbReference type="RuleBase" id="RU363036"/>
    </source>
</evidence>
<keyword evidence="11" id="KW-1185">Reference proteome</keyword>
<dbReference type="EMBL" id="CP068985">
    <property type="protein sequence ID" value="QYC39469.1"/>
    <property type="molecule type" value="Genomic_DNA"/>
</dbReference>
<dbReference type="Gene3D" id="1.10.240.10">
    <property type="entry name" value="Tyrosyl-Transfer RNA Synthetase"/>
    <property type="match status" value="1"/>
</dbReference>
<evidence type="ECO:0000256" key="8">
    <source>
        <dbReference type="NCBIfam" id="TIGR00233"/>
    </source>
</evidence>
<keyword evidence="3 9" id="KW-0436">Ligase</keyword>
<evidence type="ECO:0000313" key="10">
    <source>
        <dbReference type="EMBL" id="QYC39469.1"/>
    </source>
</evidence>
<organism evidence="10 11">
    <name type="scientific">Nonomuraea coxensis DSM 45129</name>
    <dbReference type="NCBI Taxonomy" id="1122611"/>
    <lineage>
        <taxon>Bacteria</taxon>
        <taxon>Bacillati</taxon>
        <taxon>Actinomycetota</taxon>
        <taxon>Actinomycetes</taxon>
        <taxon>Streptosporangiales</taxon>
        <taxon>Streptosporangiaceae</taxon>
        <taxon>Nonomuraea</taxon>
    </lineage>
</organism>
<protein>
    <recommendedName>
        <fullName evidence="2 8">Tryptophan--tRNA ligase</fullName>
        <ecNumber evidence="2 8">6.1.1.2</ecNumber>
    </recommendedName>
</protein>
<reference evidence="10 11" key="1">
    <citation type="journal article" date="2021" name="ACS Chem. Biol.">
        <title>Genomic-Led Discovery of a Novel Glycopeptide Antibiotic by Nonomuraea coxensis DSM 45129.</title>
        <authorList>
            <person name="Yushchuk O."/>
            <person name="Vior N.M."/>
            <person name="Andreo-Vidal A."/>
            <person name="Berini F."/>
            <person name="Ruckert C."/>
            <person name="Busche T."/>
            <person name="Binda E."/>
            <person name="Kalinowski J."/>
            <person name="Truman A.W."/>
            <person name="Marinelli F."/>
        </authorList>
    </citation>
    <scope>NUCLEOTIDE SEQUENCE [LARGE SCALE GENOMIC DNA]</scope>
    <source>
        <strain evidence="10 11">DSM 45129</strain>
    </source>
</reference>
<evidence type="ECO:0000256" key="6">
    <source>
        <dbReference type="ARBA" id="ARBA00022917"/>
    </source>
</evidence>
<dbReference type="InterPro" id="IPR002305">
    <property type="entry name" value="aa-tRNA-synth_Ic"/>
</dbReference>
<name>A0ABX8TVU2_9ACTN</name>
<dbReference type="PANTHER" id="PTHR43766">
    <property type="entry name" value="TRYPTOPHAN--TRNA LIGASE, MITOCHONDRIAL"/>
    <property type="match status" value="1"/>
</dbReference>
<dbReference type="PROSITE" id="PS00178">
    <property type="entry name" value="AA_TRNA_LIGASE_I"/>
    <property type="match status" value="1"/>
</dbReference>
<dbReference type="GO" id="GO:0004830">
    <property type="term" value="F:tryptophan-tRNA ligase activity"/>
    <property type="evidence" value="ECO:0007669"/>
    <property type="project" value="UniProtKB-EC"/>
</dbReference>
<dbReference type="PANTHER" id="PTHR43766:SF1">
    <property type="entry name" value="TRYPTOPHAN--TRNA LIGASE, MITOCHONDRIAL"/>
    <property type="match status" value="1"/>
</dbReference>
<dbReference type="CDD" id="cd00806">
    <property type="entry name" value="TrpRS_core"/>
    <property type="match status" value="1"/>
</dbReference>
<dbReference type="InterPro" id="IPR001412">
    <property type="entry name" value="aa-tRNA-synth_I_CS"/>
</dbReference>
<keyword evidence="5 9" id="KW-0067">ATP-binding</keyword>
<dbReference type="PRINTS" id="PR01039">
    <property type="entry name" value="TRNASYNTHTRP"/>
</dbReference>
<dbReference type="Proteomes" id="UP000824681">
    <property type="component" value="Chromosome"/>
</dbReference>
<comment type="similarity">
    <text evidence="1 9">Belongs to the class-I aminoacyl-tRNA synthetase family.</text>
</comment>
<dbReference type="Pfam" id="PF00579">
    <property type="entry name" value="tRNA-synt_1b"/>
    <property type="match status" value="1"/>
</dbReference>
<accession>A0ABX8TVU2</accession>
<dbReference type="NCBIfam" id="TIGR00233">
    <property type="entry name" value="trpS"/>
    <property type="match status" value="1"/>
</dbReference>
<keyword evidence="7 9" id="KW-0030">Aminoacyl-tRNA synthetase</keyword>
<keyword evidence="4 9" id="KW-0547">Nucleotide-binding</keyword>
<evidence type="ECO:0000256" key="1">
    <source>
        <dbReference type="ARBA" id="ARBA00005594"/>
    </source>
</evidence>
<dbReference type="InterPro" id="IPR002306">
    <property type="entry name" value="Trp-tRNA-ligase"/>
</dbReference>
<evidence type="ECO:0000256" key="4">
    <source>
        <dbReference type="ARBA" id="ARBA00022741"/>
    </source>
</evidence>
<proteinExistence type="inferred from homology"/>
<gene>
    <name evidence="10" type="primary">trpS2</name>
    <name evidence="10" type="ORF">Nocox_09245</name>
</gene>
<dbReference type="InterPro" id="IPR050203">
    <property type="entry name" value="Trp-tRNA_synthetase"/>
</dbReference>
<dbReference type="Gene3D" id="3.40.50.620">
    <property type="entry name" value="HUPs"/>
    <property type="match status" value="1"/>
</dbReference>
<sequence>MDHVVLTGDRPTGPLHLGHYFGSLANRVRMQDEHRMYVLIADYQVITDRDRPGEIQANITDLLLDYLAVGIDPAKVTIFQHSALPELNQLMLPFLSLVSVSELSRNPTVKDEIAHSSQAAVSGLMFTYPVHQAADILFCKGTLVPVGRDQLPHVEVTRLVARRFNERYGEVFPLPEAVMGERPLLKGLDGGKMSKSRGNAITLKATEDETAALIRKARTDAERLITFDEERRPEVANLLTLAGLCLGRKPWELADEIGDGGGLALKRLTTDAVNDFLRPIRARRRELSAPDVRRVLEEGNARARERAVETLREVRDAMGF</sequence>
<evidence type="ECO:0000256" key="5">
    <source>
        <dbReference type="ARBA" id="ARBA00022840"/>
    </source>
</evidence>
<keyword evidence="6 9" id="KW-0648">Protein biosynthesis</keyword>
<dbReference type="RefSeq" id="WP_020546218.1">
    <property type="nucleotide sequence ID" value="NZ_CP068985.1"/>
</dbReference>
<evidence type="ECO:0000313" key="11">
    <source>
        <dbReference type="Proteomes" id="UP000824681"/>
    </source>
</evidence>